<dbReference type="FunFam" id="1.10.10.60:FF:000012">
    <property type="entry name" value="Metastasis-associated 1 family, member 3"/>
    <property type="match status" value="1"/>
</dbReference>
<dbReference type="CDD" id="cd00202">
    <property type="entry name" value="ZnF_GATA"/>
    <property type="match status" value="1"/>
</dbReference>
<dbReference type="Gene3D" id="2.30.30.490">
    <property type="match status" value="1"/>
</dbReference>
<feature type="compositionally biased region" description="Low complexity" evidence="10">
    <location>
        <begin position="25"/>
        <end position="38"/>
    </location>
</feature>
<evidence type="ECO:0000313" key="16">
    <source>
        <dbReference type="Proteomes" id="UP000605970"/>
    </source>
</evidence>
<dbReference type="GO" id="GO:0000122">
    <property type="term" value="P:negative regulation of transcription by RNA polymerase II"/>
    <property type="evidence" value="ECO:0007669"/>
    <property type="project" value="TreeGrafter"/>
</dbReference>
<gene>
    <name evidence="15" type="ORF">Mgra_00003544</name>
</gene>
<dbReference type="GO" id="GO:0003714">
    <property type="term" value="F:transcription corepressor activity"/>
    <property type="evidence" value="ECO:0007669"/>
    <property type="project" value="TreeGrafter"/>
</dbReference>
<feature type="compositionally biased region" description="Polar residues" evidence="10">
    <location>
        <begin position="1655"/>
        <end position="1671"/>
    </location>
</feature>
<feature type="compositionally biased region" description="Polar residues" evidence="10">
    <location>
        <begin position="1355"/>
        <end position="1366"/>
    </location>
</feature>
<dbReference type="GO" id="GO:0042826">
    <property type="term" value="F:histone deacetylase binding"/>
    <property type="evidence" value="ECO:0007669"/>
    <property type="project" value="TreeGrafter"/>
</dbReference>
<evidence type="ECO:0000259" key="14">
    <source>
        <dbReference type="PROSITE" id="PS51293"/>
    </source>
</evidence>
<evidence type="ECO:0000259" key="13">
    <source>
        <dbReference type="PROSITE" id="PS51156"/>
    </source>
</evidence>
<dbReference type="GO" id="GO:0008270">
    <property type="term" value="F:zinc ion binding"/>
    <property type="evidence" value="ECO:0007669"/>
    <property type="project" value="UniProtKB-KW"/>
</dbReference>
<feature type="compositionally biased region" description="Polar residues" evidence="10">
    <location>
        <begin position="1373"/>
        <end position="1384"/>
    </location>
</feature>
<dbReference type="SMART" id="SM00439">
    <property type="entry name" value="BAH"/>
    <property type="match status" value="1"/>
</dbReference>
<feature type="compositionally biased region" description="Polar residues" evidence="10">
    <location>
        <begin position="1392"/>
        <end position="1409"/>
    </location>
</feature>
<feature type="compositionally biased region" description="Low complexity" evidence="10">
    <location>
        <begin position="714"/>
        <end position="731"/>
    </location>
</feature>
<sequence>MTSGGKAASTALPEKQQKGLNNVAENNMHETTNNTENTTKVEENNGEEEREINNDDEEVKQTENSQQEQKSPQKQNINLRPDEYTDGLWDAEPFYYCTNGPTTARGYYISNDEHSATGKRQKRGLIFKKRENITGGTSNEYECFQSHEGIVYRPGDHVFVESCREDPFLVGSIVSFKMKKRDQLLVKLLRYYRPNDVPELSFSLVTQARIEEDQYHQSAAAPHSLHCRELFSSETTLLFHVAALRGKCSVHLVKDLRTAFAEIDLTDESAFFHCLNYNQESGRLASVQMSIKVGSAYQANIPSCSSSTLSDDPDRDELLYRPGYLCAETEEKYVKMARTFRTFSLLNNKRITMLEKAARTGDLLLDDAVVALHRSGYSVMDAINTMQAIDTHLTTDSSFMNADDVKKFGKGIKQYGKNFNKINKDLLGNHNREQLIAFYYLWKKSAHATRPKPLGNAKRTQVSVTSVGRRGKTSTTINGNGNCIVNVKRLANTAEETPPPSTDLSEANDLASKSSNSCTENSASPLDELQDYASASETETEQLDQQPGGVGRACHHCFTSKSVDWHHAGHDRLLLMCTECRVFYKRYGQLRPVDRPSTVPPCLLLTANATTSRQNSEEEDENEEPVGNGRSNRLRTRGGRNLSQRTPSLVDLMESGNERLRGTPQKIEEERRSTPLRNSAGKTGRKRGVNKGNDPLYEESTPTPPKGKRSKKVTTSNTSPPSSLPSNNSRTPSPPTTTSKEDDNQVENNNNTNTNRKRISKKEKERLRQERSNSKEKVDLCDGDEATNNTLERADSHAGVVTPQPENINEMPASSSFTSPFIVNSSQQQPIKEENVINEENSEIISENQKQQTIELEKQNIVASPKNSPLIGAATIISRKPVAKVEPLETNKEETKHDNIETQQTIQETNQQQQQQTSTNIKDEGEEEPSSTTIICVDFSSDEEGENNKEENNNNSCIEEDCEQDCGPLGENVSIEIYSTCEEKKDIEGKLIPIEFRTILERRLKRVSGITCARTDIAFLEPPERAKYNKERREHAERERLKKEQEKAARQQQILQQKQLASSNVVPIVQPLKKMEMPAEFNGQQQQPQQQQTQSLIYLPNGQCATIPFASISGNIQQQQHPLHHQLLINGSLNTNGNIQGVFSQFNSLNQTIQPQQSNDVSSTVHPSTSSITSTLSTSTTSITTQSSFQNQQQHPLVAISTGTYGQPSLSLATHQQTLLPSSATQMVNQAQAAALFQQQQQQQDNALLMQMLMSGDPRIMQQLQALFHIQQQQQHSQQTFVSPSTSMPSSTATTNTASAPIPAPNIVAQQQQQQQHMLQQQMQLLLGLDQKQQLEQFQRQQQQQKNVQQKAGSVASTSNNISTPHQHLPNGFTHQNNTQQHKLSSAGFVGQGNNNVTPSQHFSQTFAQKSKKETSTAARNQQQQQAAIVKQLFCGSQTQNLIQHQQSTAVATMLALQQHQQKLNASNSNNASHFQQQQQCSNANNLQQQQASFAAEIEAFTAALQQQQQQQQCAVSNAQQQQQLQEMLAMFAAGGAGLSQQDQRLLEEQIKMLMQTQQQKQLAAVHAQQQQQTAQQQQAQQHQQIMAAFAAAGNIGPEQLFAAQHFAQQFALQQQQQQSQQQTSSSTNQSAFLQQQQQQQFQQQLMQIMAMQQKSQHQNTSFGNTNYNGNQQQQQLTLEQQHLFQQQFEMFRRQSSQNISNSTLQQRNSTQEQSEQQRR</sequence>
<comment type="subcellular location">
    <subcellularLocation>
        <location evidence="1">Nucleus</location>
    </subcellularLocation>
</comment>
<dbReference type="OrthoDB" id="6147534at2759"/>
<keyword evidence="6" id="KW-0238">DNA-binding</keyword>
<name>A0A8S9ZUP8_9BILA</name>
<evidence type="ECO:0000256" key="3">
    <source>
        <dbReference type="ARBA" id="ARBA00022723"/>
    </source>
</evidence>
<evidence type="ECO:0000256" key="5">
    <source>
        <dbReference type="ARBA" id="ARBA00022833"/>
    </source>
</evidence>
<feature type="region of interest" description="Disordered" evidence="10">
    <location>
        <begin position="1695"/>
        <end position="1720"/>
    </location>
</feature>
<feature type="domain" description="BAH" evidence="12">
    <location>
        <begin position="150"/>
        <end position="288"/>
    </location>
</feature>
<dbReference type="SUPFAM" id="SSF46689">
    <property type="entry name" value="Homeodomain-like"/>
    <property type="match status" value="1"/>
</dbReference>
<dbReference type="Pfam" id="PF01448">
    <property type="entry name" value="ELM2"/>
    <property type="match status" value="1"/>
</dbReference>
<feature type="region of interest" description="Disordered" evidence="10">
    <location>
        <begin position="887"/>
        <end position="931"/>
    </location>
</feature>
<keyword evidence="9" id="KW-0175">Coiled coil</keyword>
<dbReference type="PANTHER" id="PTHR10865">
    <property type="entry name" value="METASTASIS-ASSOCIATED PROTEIN AND MESODERM INDUCTION EARLY RESPONSE PROTEIN"/>
    <property type="match status" value="1"/>
</dbReference>
<feature type="compositionally biased region" description="Polar residues" evidence="10">
    <location>
        <begin position="511"/>
        <end position="524"/>
    </location>
</feature>
<feature type="compositionally biased region" description="Low complexity" evidence="10">
    <location>
        <begin position="1338"/>
        <end position="1351"/>
    </location>
</feature>
<dbReference type="GO" id="GO:0016581">
    <property type="term" value="C:NuRD complex"/>
    <property type="evidence" value="ECO:0007669"/>
    <property type="project" value="TreeGrafter"/>
</dbReference>
<dbReference type="PROSITE" id="PS51038">
    <property type="entry name" value="BAH"/>
    <property type="match status" value="1"/>
</dbReference>
<evidence type="ECO:0000256" key="6">
    <source>
        <dbReference type="ARBA" id="ARBA00023125"/>
    </source>
</evidence>
<dbReference type="GO" id="GO:0003682">
    <property type="term" value="F:chromatin binding"/>
    <property type="evidence" value="ECO:0007669"/>
    <property type="project" value="InterPro"/>
</dbReference>
<feature type="region of interest" description="Disordered" evidence="10">
    <location>
        <begin position="609"/>
        <end position="783"/>
    </location>
</feature>
<feature type="compositionally biased region" description="Basic and acidic residues" evidence="10">
    <location>
        <begin position="887"/>
        <end position="900"/>
    </location>
</feature>
<dbReference type="EMBL" id="JABEBT010000024">
    <property type="protein sequence ID" value="KAF7636964.1"/>
    <property type="molecule type" value="Genomic_DNA"/>
</dbReference>
<keyword evidence="7" id="KW-0539">Nucleus</keyword>
<evidence type="ECO:0000256" key="2">
    <source>
        <dbReference type="ARBA" id="ARBA00022491"/>
    </source>
</evidence>
<evidence type="ECO:0000259" key="12">
    <source>
        <dbReference type="PROSITE" id="PS51038"/>
    </source>
</evidence>
<reference evidence="15" key="1">
    <citation type="journal article" date="2020" name="Ecol. Evol.">
        <title>Genome structure and content of the rice root-knot nematode (Meloidogyne graminicola).</title>
        <authorList>
            <person name="Phan N.T."/>
            <person name="Danchin E.G.J."/>
            <person name="Klopp C."/>
            <person name="Perfus-Barbeoch L."/>
            <person name="Kozlowski D.K."/>
            <person name="Koutsovoulos G.D."/>
            <person name="Lopez-Roques C."/>
            <person name="Bouchez O."/>
            <person name="Zahm M."/>
            <person name="Besnard G."/>
            <person name="Bellafiore S."/>
        </authorList>
    </citation>
    <scope>NUCLEOTIDE SEQUENCE</scope>
    <source>
        <strain evidence="15">VN-18</strain>
    </source>
</reference>
<feature type="domain" description="SANT" evidence="14">
    <location>
        <begin position="401"/>
        <end position="447"/>
    </location>
</feature>
<feature type="compositionally biased region" description="Acidic residues" evidence="10">
    <location>
        <begin position="44"/>
        <end position="58"/>
    </location>
</feature>
<keyword evidence="5" id="KW-0862">Zinc</keyword>
<dbReference type="SMART" id="SM01189">
    <property type="entry name" value="ELM2"/>
    <property type="match status" value="1"/>
</dbReference>
<feature type="compositionally biased region" description="Low complexity" evidence="10">
    <location>
        <begin position="901"/>
        <end position="917"/>
    </location>
</feature>
<dbReference type="Proteomes" id="UP000605970">
    <property type="component" value="Unassembled WGS sequence"/>
</dbReference>
<evidence type="ECO:0008006" key="17">
    <source>
        <dbReference type="Google" id="ProtNLM"/>
    </source>
</evidence>
<organism evidence="15 16">
    <name type="scientific">Meloidogyne graminicola</name>
    <dbReference type="NCBI Taxonomy" id="189291"/>
    <lineage>
        <taxon>Eukaryota</taxon>
        <taxon>Metazoa</taxon>
        <taxon>Ecdysozoa</taxon>
        <taxon>Nematoda</taxon>
        <taxon>Chromadorea</taxon>
        <taxon>Rhabditida</taxon>
        <taxon>Tylenchina</taxon>
        <taxon>Tylenchomorpha</taxon>
        <taxon>Tylenchoidea</taxon>
        <taxon>Meloidogynidae</taxon>
        <taxon>Meloidogyninae</taxon>
        <taxon>Meloidogyne</taxon>
    </lineage>
</organism>
<dbReference type="InterPro" id="IPR043151">
    <property type="entry name" value="BAH_sf"/>
</dbReference>
<feature type="domain" description="ELM2" evidence="13">
    <location>
        <begin position="289"/>
        <end position="390"/>
    </location>
</feature>
<feature type="region of interest" description="Disordered" evidence="10">
    <location>
        <begin position="450"/>
        <end position="480"/>
    </location>
</feature>
<dbReference type="InterPro" id="IPR009057">
    <property type="entry name" value="Homeodomain-like_sf"/>
</dbReference>
<feature type="region of interest" description="Disordered" evidence="10">
    <location>
        <begin position="1277"/>
        <end position="1301"/>
    </location>
</feature>
<feature type="compositionally biased region" description="Polar residues" evidence="10">
    <location>
        <begin position="62"/>
        <end position="78"/>
    </location>
</feature>
<keyword evidence="3" id="KW-0479">Metal-binding</keyword>
<accession>A0A8S9ZUP8</accession>
<feature type="coiled-coil region" evidence="9">
    <location>
        <begin position="1028"/>
        <end position="1061"/>
    </location>
</feature>
<dbReference type="SUPFAM" id="SSF57716">
    <property type="entry name" value="Glucocorticoid receptor-like (DNA-binding domain)"/>
    <property type="match status" value="1"/>
</dbReference>
<dbReference type="GO" id="GO:0003713">
    <property type="term" value="F:transcription coactivator activity"/>
    <property type="evidence" value="ECO:0007669"/>
    <property type="project" value="TreeGrafter"/>
</dbReference>
<evidence type="ECO:0000313" key="15">
    <source>
        <dbReference type="EMBL" id="KAF7636964.1"/>
    </source>
</evidence>
<feature type="region of interest" description="Disordered" evidence="10">
    <location>
        <begin position="1653"/>
        <end position="1675"/>
    </location>
</feature>
<dbReference type="InterPro" id="IPR040138">
    <property type="entry name" value="MIER/MTA"/>
</dbReference>
<dbReference type="SMART" id="SM00401">
    <property type="entry name" value="ZnF_GATA"/>
    <property type="match status" value="1"/>
</dbReference>
<protein>
    <recommendedName>
        <fullName evidence="17">Egg-laying defective protein 27</fullName>
    </recommendedName>
</protein>
<evidence type="ECO:0000256" key="10">
    <source>
        <dbReference type="SAM" id="MobiDB-lite"/>
    </source>
</evidence>
<proteinExistence type="predicted"/>
<keyword evidence="4 8" id="KW-0863">Zinc-finger</keyword>
<dbReference type="PROSITE" id="PS50114">
    <property type="entry name" value="GATA_ZN_FINGER_2"/>
    <property type="match status" value="1"/>
</dbReference>
<dbReference type="GO" id="GO:0043565">
    <property type="term" value="F:sequence-specific DNA binding"/>
    <property type="evidence" value="ECO:0007669"/>
    <property type="project" value="InterPro"/>
</dbReference>
<feature type="compositionally biased region" description="Basic and acidic residues" evidence="10">
    <location>
        <begin position="656"/>
        <end position="673"/>
    </location>
</feature>
<evidence type="ECO:0000256" key="7">
    <source>
        <dbReference type="ARBA" id="ARBA00023242"/>
    </source>
</evidence>
<dbReference type="PROSITE" id="PS51156">
    <property type="entry name" value="ELM2"/>
    <property type="match status" value="1"/>
</dbReference>
<evidence type="ECO:0000256" key="9">
    <source>
        <dbReference type="SAM" id="Coils"/>
    </source>
</evidence>
<dbReference type="InterPro" id="IPR017884">
    <property type="entry name" value="SANT_dom"/>
</dbReference>
<comment type="caution">
    <text evidence="15">The sequence shown here is derived from an EMBL/GenBank/DDBJ whole genome shotgun (WGS) entry which is preliminary data.</text>
</comment>
<feature type="region of interest" description="Disordered" evidence="10">
    <location>
        <begin position="1338"/>
        <end position="1420"/>
    </location>
</feature>
<dbReference type="PANTHER" id="PTHR10865:SF29">
    <property type="entry name" value="METASTASIS ASSOCIATED 1-LIKE, ISOFORM D"/>
    <property type="match status" value="1"/>
</dbReference>
<dbReference type="InterPro" id="IPR000679">
    <property type="entry name" value="Znf_GATA"/>
</dbReference>
<keyword evidence="16" id="KW-1185">Reference proteome</keyword>
<evidence type="ECO:0000256" key="1">
    <source>
        <dbReference type="ARBA" id="ARBA00004123"/>
    </source>
</evidence>
<feature type="compositionally biased region" description="Basic and acidic residues" evidence="10">
    <location>
        <begin position="762"/>
        <end position="780"/>
    </location>
</feature>
<feature type="domain" description="GATA-type" evidence="11">
    <location>
        <begin position="548"/>
        <end position="613"/>
    </location>
</feature>
<dbReference type="Gene3D" id="1.10.10.60">
    <property type="entry name" value="Homeodomain-like"/>
    <property type="match status" value="1"/>
</dbReference>
<feature type="region of interest" description="Disordered" evidence="10">
    <location>
        <begin position="493"/>
        <end position="524"/>
    </location>
</feature>
<evidence type="ECO:0000259" key="11">
    <source>
        <dbReference type="PROSITE" id="PS50114"/>
    </source>
</evidence>
<dbReference type="InterPro" id="IPR001025">
    <property type="entry name" value="BAH_dom"/>
</dbReference>
<keyword evidence="2" id="KW-0678">Repressor</keyword>
<dbReference type="InterPro" id="IPR000949">
    <property type="entry name" value="ELM2_dom"/>
</dbReference>
<dbReference type="PROSITE" id="PS51293">
    <property type="entry name" value="SANT"/>
    <property type="match status" value="1"/>
</dbReference>
<feature type="region of interest" description="Disordered" evidence="10">
    <location>
        <begin position="1"/>
        <end position="80"/>
    </location>
</feature>
<evidence type="ECO:0000256" key="8">
    <source>
        <dbReference type="PROSITE-ProRule" id="PRU00094"/>
    </source>
</evidence>
<evidence type="ECO:0000256" key="4">
    <source>
        <dbReference type="ARBA" id="ARBA00022771"/>
    </source>
</evidence>